<name>A0AAW9SIZ5_9RHOB</name>
<comment type="caution">
    <text evidence="2">The sequence shown here is derived from an EMBL/GenBank/DDBJ whole genome shotgun (WGS) entry which is preliminary data.</text>
</comment>
<reference evidence="2 3" key="1">
    <citation type="submission" date="2024-05" db="EMBL/GenBank/DDBJ databases">
        <title>Genome sequence of Ponticoccus litoralis KCCM 90028.</title>
        <authorList>
            <person name="Kim J.M."/>
            <person name="Lee J.K."/>
            <person name="Choi B.J."/>
            <person name="Bayburt H."/>
            <person name="Baek J.H."/>
            <person name="Jeon C.O."/>
        </authorList>
    </citation>
    <scope>NUCLEOTIDE SEQUENCE [LARGE SCALE GENOMIC DNA]</scope>
    <source>
        <strain evidence="2 3">KCCM 90028</strain>
    </source>
</reference>
<organism evidence="2 3">
    <name type="scientific">Ponticoccus litoralis</name>
    <dbReference type="NCBI Taxonomy" id="422297"/>
    <lineage>
        <taxon>Bacteria</taxon>
        <taxon>Pseudomonadati</taxon>
        <taxon>Pseudomonadota</taxon>
        <taxon>Alphaproteobacteria</taxon>
        <taxon>Rhodobacterales</taxon>
        <taxon>Roseobacteraceae</taxon>
        <taxon>Ponticoccus</taxon>
    </lineage>
</organism>
<protein>
    <submittedName>
        <fullName evidence="2">Alpha-E domain-containing protein</fullName>
    </submittedName>
</protein>
<dbReference type="RefSeq" id="WP_347165511.1">
    <property type="nucleotide sequence ID" value="NZ_JBDNCH010000002.1"/>
</dbReference>
<accession>A0AAW9SIZ5</accession>
<proteinExistence type="predicted"/>
<dbReference type="InterPro" id="IPR007296">
    <property type="entry name" value="DUF403"/>
</dbReference>
<dbReference type="Proteomes" id="UP001428774">
    <property type="component" value="Unassembled WGS sequence"/>
</dbReference>
<dbReference type="EMBL" id="JBDNCH010000002">
    <property type="protein sequence ID" value="MEN9060312.1"/>
    <property type="molecule type" value="Genomic_DNA"/>
</dbReference>
<dbReference type="InterPro" id="IPR051680">
    <property type="entry name" value="ATP-dep_Glu-Cys_Ligase-2"/>
</dbReference>
<evidence type="ECO:0000259" key="1">
    <source>
        <dbReference type="Pfam" id="PF04168"/>
    </source>
</evidence>
<feature type="domain" description="DUF403" evidence="1">
    <location>
        <begin position="1"/>
        <end position="309"/>
    </location>
</feature>
<dbReference type="PANTHER" id="PTHR34595:SF7">
    <property type="entry name" value="SLL1039 PROTEIN"/>
    <property type="match status" value="1"/>
</dbReference>
<gene>
    <name evidence="2" type="ORF">ABFB10_03960</name>
</gene>
<sequence length="313" mass="35809">MLGKTANGLFWMYRLLERAENTARLIETGERIALTRLGSTEDEWRSVLQTASSLEAFEEHYDEVSRENATDWLLRSKDNPSSVLSSITAARQNARMVRTALTGEVWEAMNGTYMASKEMLGRKVRERDLPNVLGRIRQRTGLVRGATHGTMLRNDIYDFARIGTFLERADNTARIIDVKYYVLLPSVSSVGSAVDNVQWETILRSVSARGGFRMTYGSSIDPRDIAQFLVLDRRMPRSLAFCTRKIRANLGYLVSDYGYRAPAFTKVVHLESAYLSYDIDAVFDYGLHEYIQKTLGLLYDIGRQIEIDYRFYE</sequence>
<dbReference type="PANTHER" id="PTHR34595">
    <property type="entry name" value="BLR5612 PROTEIN"/>
    <property type="match status" value="1"/>
</dbReference>
<dbReference type="AlphaFoldDB" id="A0AAW9SIZ5"/>
<evidence type="ECO:0000313" key="3">
    <source>
        <dbReference type="Proteomes" id="UP001428774"/>
    </source>
</evidence>
<dbReference type="Pfam" id="PF04168">
    <property type="entry name" value="Alpha-E"/>
    <property type="match status" value="1"/>
</dbReference>
<evidence type="ECO:0000313" key="2">
    <source>
        <dbReference type="EMBL" id="MEN9060312.1"/>
    </source>
</evidence>
<keyword evidence="3" id="KW-1185">Reference proteome</keyword>